<dbReference type="PROSITE" id="PS00058">
    <property type="entry name" value="DNA_MISMATCH_REPAIR_1"/>
    <property type="match status" value="1"/>
</dbReference>
<dbReference type="PANTHER" id="PTHR10073">
    <property type="entry name" value="DNA MISMATCH REPAIR PROTEIN MLH, PMS, MUTL"/>
    <property type="match status" value="1"/>
</dbReference>
<dbReference type="Gene3D" id="3.30.230.10">
    <property type="match status" value="1"/>
</dbReference>
<keyword evidence="3 5" id="KW-0227">DNA damage</keyword>
<comment type="function">
    <text evidence="5">This protein is involved in the repair of mismatches in DNA. It is required for dam-dependent methyl-directed DNA mismatch repair. May act as a 'molecular matchmaker', a protein that promotes the formation of a stable complex between two or more DNA-binding proteins in an ATP-dependent manner without itself being part of a final effector complex.</text>
</comment>
<dbReference type="Pfam" id="PF08676">
    <property type="entry name" value="MutL_C"/>
    <property type="match status" value="1"/>
</dbReference>
<evidence type="ECO:0000256" key="4">
    <source>
        <dbReference type="ARBA" id="ARBA00023204"/>
    </source>
</evidence>
<dbReference type="InterPro" id="IPR014762">
    <property type="entry name" value="DNA_mismatch_repair_CS"/>
</dbReference>
<evidence type="ECO:0000313" key="8">
    <source>
        <dbReference type="EMBL" id="GAA4449105.1"/>
    </source>
</evidence>
<comment type="caution">
    <text evidence="8">The sequence shown here is derived from an EMBL/GenBank/DDBJ whole genome shotgun (WGS) entry which is preliminary data.</text>
</comment>
<dbReference type="EMBL" id="BAABEZ010000001">
    <property type="protein sequence ID" value="GAA4449105.1"/>
    <property type="molecule type" value="Genomic_DNA"/>
</dbReference>
<evidence type="ECO:0000259" key="6">
    <source>
        <dbReference type="SMART" id="SM00853"/>
    </source>
</evidence>
<accession>A0ABP8MHL0</accession>
<name>A0ABP8MHL0_9BACT</name>
<comment type="similarity">
    <text evidence="1 5">Belongs to the DNA mismatch repair MutL/HexB family.</text>
</comment>
<dbReference type="SMART" id="SM01340">
    <property type="entry name" value="DNA_mis_repair"/>
    <property type="match status" value="1"/>
</dbReference>
<dbReference type="Gene3D" id="3.30.565.10">
    <property type="entry name" value="Histidine kinase-like ATPase, C-terminal domain"/>
    <property type="match status" value="1"/>
</dbReference>
<keyword evidence="4 5" id="KW-0234">DNA repair</keyword>
<reference evidence="9" key="1">
    <citation type="journal article" date="2019" name="Int. J. Syst. Evol. Microbiol.">
        <title>The Global Catalogue of Microorganisms (GCM) 10K type strain sequencing project: providing services to taxonomists for standard genome sequencing and annotation.</title>
        <authorList>
            <consortium name="The Broad Institute Genomics Platform"/>
            <consortium name="The Broad Institute Genome Sequencing Center for Infectious Disease"/>
            <person name="Wu L."/>
            <person name="Ma J."/>
        </authorList>
    </citation>
    <scope>NUCLEOTIDE SEQUENCE [LARGE SCALE GENOMIC DNA]</scope>
    <source>
        <strain evidence="9">JCM 31921</strain>
    </source>
</reference>
<dbReference type="CDD" id="cd16926">
    <property type="entry name" value="HATPase_MutL-MLH-PMS-like"/>
    <property type="match status" value="1"/>
</dbReference>
<protein>
    <recommendedName>
        <fullName evidence="2 5">DNA mismatch repair protein MutL</fullName>
    </recommendedName>
</protein>
<dbReference type="InterPro" id="IPR020568">
    <property type="entry name" value="Ribosomal_Su5_D2-typ_SF"/>
</dbReference>
<gene>
    <name evidence="5 8" type="primary">mutL</name>
    <name evidence="8" type="ORF">GCM10023092_02670</name>
</gene>
<evidence type="ECO:0000256" key="5">
    <source>
        <dbReference type="HAMAP-Rule" id="MF_00149"/>
    </source>
</evidence>
<keyword evidence="8" id="KW-0540">Nuclease</keyword>
<dbReference type="Gene3D" id="3.30.1540.20">
    <property type="entry name" value="MutL, C-terminal domain, dimerisation subdomain"/>
    <property type="match status" value="1"/>
</dbReference>
<dbReference type="SUPFAM" id="SSF55874">
    <property type="entry name" value="ATPase domain of HSP90 chaperone/DNA topoisomerase II/histidine kinase"/>
    <property type="match status" value="1"/>
</dbReference>
<evidence type="ECO:0000313" key="9">
    <source>
        <dbReference type="Proteomes" id="UP001501410"/>
    </source>
</evidence>
<evidence type="ECO:0000256" key="1">
    <source>
        <dbReference type="ARBA" id="ARBA00006082"/>
    </source>
</evidence>
<dbReference type="InterPro" id="IPR038973">
    <property type="entry name" value="MutL/Mlh/Pms-like"/>
</dbReference>
<dbReference type="Pfam" id="PF13589">
    <property type="entry name" value="HATPase_c_3"/>
    <property type="match status" value="1"/>
</dbReference>
<dbReference type="GO" id="GO:0004519">
    <property type="term" value="F:endonuclease activity"/>
    <property type="evidence" value="ECO:0007669"/>
    <property type="project" value="UniProtKB-KW"/>
</dbReference>
<dbReference type="Gene3D" id="3.30.1370.100">
    <property type="entry name" value="MutL, C-terminal domain, regulatory subdomain"/>
    <property type="match status" value="1"/>
</dbReference>
<dbReference type="CDD" id="cd00782">
    <property type="entry name" value="MutL_Trans"/>
    <property type="match status" value="1"/>
</dbReference>
<dbReference type="NCBIfam" id="TIGR00585">
    <property type="entry name" value="mutl"/>
    <property type="match status" value="1"/>
</dbReference>
<dbReference type="InterPro" id="IPR014790">
    <property type="entry name" value="MutL_C"/>
</dbReference>
<dbReference type="InterPro" id="IPR042121">
    <property type="entry name" value="MutL_C_regsub"/>
</dbReference>
<dbReference type="HAMAP" id="MF_00149">
    <property type="entry name" value="DNA_mis_repair"/>
    <property type="match status" value="1"/>
</dbReference>
<dbReference type="Proteomes" id="UP001501410">
    <property type="component" value="Unassembled WGS sequence"/>
</dbReference>
<keyword evidence="8" id="KW-0255">Endonuclease</keyword>
<dbReference type="SMART" id="SM00853">
    <property type="entry name" value="MutL_C"/>
    <property type="match status" value="1"/>
</dbReference>
<keyword evidence="9" id="KW-1185">Reference proteome</keyword>
<dbReference type="InterPro" id="IPR002099">
    <property type="entry name" value="MutL/Mlh/PMS"/>
</dbReference>
<dbReference type="InterPro" id="IPR037198">
    <property type="entry name" value="MutL_C_sf"/>
</dbReference>
<dbReference type="SUPFAM" id="SSF54211">
    <property type="entry name" value="Ribosomal protein S5 domain 2-like"/>
    <property type="match status" value="1"/>
</dbReference>
<organism evidence="8 9">
    <name type="scientific">Rurimicrobium arvi</name>
    <dbReference type="NCBI Taxonomy" id="2049916"/>
    <lineage>
        <taxon>Bacteria</taxon>
        <taxon>Pseudomonadati</taxon>
        <taxon>Bacteroidota</taxon>
        <taxon>Chitinophagia</taxon>
        <taxon>Chitinophagales</taxon>
        <taxon>Chitinophagaceae</taxon>
        <taxon>Rurimicrobium</taxon>
    </lineage>
</organism>
<dbReference type="Pfam" id="PF01119">
    <property type="entry name" value="DNA_mis_repair"/>
    <property type="match status" value="1"/>
</dbReference>
<sequence>MADIIHLLSDHIANQIAAGEVIQRPASAVKELLENAVDAGATEVQLVIRDAGKELVQVIDNGKGMSPTDARMSFERHATSKINKIEDLFSIRTMGFRGEALASMAAVGQMEMKTRQRGTELGTHIVIEGTEVKSQEPCAIPEGTNICLKNLFFNVPARRNFLKSNTTELRNILDEFTRVVLAFPEIGFRYQSNGVDQYRLTPGSLKARIVSLFGNSYDKKLVPVSEQTDFLNIQGFVGRPDAAMKTRGMQYFFLNKRFIRSNYLNHALTQAYEGLIPKDQFPVFFLFLEIDPARVDVNVHPTKQEVKFEDDKLMYAYLNSAVKAALARNNMAPALDFDLSAEIQHLPSVQMPQSQKDVDRASSGYLSSTFRDRNQAHMIEKKDSMQRWKELYDSAASIPTQAGFLNAGAPEPQSQAVQQQVFPSAHPTAASTARQHVLLVQNTYLVSTVKSGLMYIHIRRALERIWYERFMARWEDGKAASQQLLFPISYEVMPQDEPVLTELLPDLQRIGFDIHHFGKQTFVVQGIPVGVQSGEEKLMLDELLERNKQENQDMDNANAHTMIARLARRMAMAATDYSAHENQQALIDELFACMQPEFSPFAKKIFGVLPKDDLDKWLS</sequence>
<feature type="domain" description="DNA mismatch repair protein S5" evidence="7">
    <location>
        <begin position="209"/>
        <end position="327"/>
    </location>
</feature>
<dbReference type="PANTHER" id="PTHR10073:SF12">
    <property type="entry name" value="DNA MISMATCH REPAIR PROTEIN MLH1"/>
    <property type="match status" value="1"/>
</dbReference>
<dbReference type="InterPro" id="IPR036890">
    <property type="entry name" value="HATPase_C_sf"/>
</dbReference>
<dbReference type="InterPro" id="IPR020667">
    <property type="entry name" value="DNA_mismatch_repair_MutL"/>
</dbReference>
<evidence type="ECO:0000259" key="7">
    <source>
        <dbReference type="SMART" id="SM01340"/>
    </source>
</evidence>
<dbReference type="SUPFAM" id="SSF118116">
    <property type="entry name" value="DNA mismatch repair protein MutL"/>
    <property type="match status" value="1"/>
</dbReference>
<proteinExistence type="inferred from homology"/>
<keyword evidence="8" id="KW-0378">Hydrolase</keyword>
<dbReference type="InterPro" id="IPR014721">
    <property type="entry name" value="Ribsml_uS5_D2-typ_fold_subgr"/>
</dbReference>
<dbReference type="RefSeq" id="WP_344821897.1">
    <property type="nucleotide sequence ID" value="NZ_BAABEZ010000001.1"/>
</dbReference>
<evidence type="ECO:0000256" key="3">
    <source>
        <dbReference type="ARBA" id="ARBA00022763"/>
    </source>
</evidence>
<dbReference type="InterPro" id="IPR042120">
    <property type="entry name" value="MutL_C_dimsub"/>
</dbReference>
<dbReference type="InterPro" id="IPR013507">
    <property type="entry name" value="DNA_mismatch_S5_2-like"/>
</dbReference>
<feature type="domain" description="MutL C-terminal dimerisation" evidence="6">
    <location>
        <begin position="436"/>
        <end position="578"/>
    </location>
</feature>
<evidence type="ECO:0000256" key="2">
    <source>
        <dbReference type="ARBA" id="ARBA00021975"/>
    </source>
</evidence>